<protein>
    <submittedName>
        <fullName evidence="1">Uncharacterized protein</fullName>
    </submittedName>
</protein>
<name>A0A6J5NGD5_9CAUD</name>
<accession>A0A6J5NGD5</accession>
<reference evidence="1" key="1">
    <citation type="submission" date="2020-04" db="EMBL/GenBank/DDBJ databases">
        <authorList>
            <person name="Chiriac C."/>
            <person name="Salcher M."/>
            <person name="Ghai R."/>
            <person name="Kavagutti S V."/>
        </authorList>
    </citation>
    <scope>NUCLEOTIDE SEQUENCE</scope>
</reference>
<organism evidence="1">
    <name type="scientific">uncultured Caudovirales phage</name>
    <dbReference type="NCBI Taxonomy" id="2100421"/>
    <lineage>
        <taxon>Viruses</taxon>
        <taxon>Duplodnaviria</taxon>
        <taxon>Heunggongvirae</taxon>
        <taxon>Uroviricota</taxon>
        <taxon>Caudoviricetes</taxon>
        <taxon>Peduoviridae</taxon>
        <taxon>Maltschvirus</taxon>
        <taxon>Maltschvirus maltsch</taxon>
    </lineage>
</organism>
<sequence>MSKQLVTSSIAAPGFAGLNLQDAPTSLEAGFALEANNCIIDKFGRIGARKGWTPYLPSNTDLNTSAVRTIAQMLSPTASDNQLFAAGNNKLFLSTGSALAQKLVRNSGDTANATYTINNSHWQIASLPDVTNARARAVLTQAGHKALYFSYSTVTNSYVFKILADVATLPTTPISHTSTTFTPNCALAAYGRIWIADIAGDRQTVYFSDLTDPLNFRTGTSGALNINEVVGDGDPIVGLASHNGFLIIFCENHVVVYSAAQDPASLALADIVNGIGCVARDSIQNTGSDVVFLSATGVRSFTRTIQEKSMPMRDISKNVRDELLASLTATSDLKTIKSGYSSIEAAYVLSFSEDDIAYCFDMRGVLPDGSARTTTWTTITPSAFCTTANREFLIGKEGYIGLYNGYNDNGSSYRMVYYSSYFDFQQPTVSKILKKVEMLVLGAQNQNITMKWDFDFKKAYQSSTITVDPTSIAEYGIGQYNIDKYSGSVIIFNLNLNAGGTGKVLQFGFETAINNNAVSIQKVDVFVKGGKTL</sequence>
<evidence type="ECO:0000313" key="1">
    <source>
        <dbReference type="EMBL" id="CAB4157847.1"/>
    </source>
</evidence>
<proteinExistence type="predicted"/>
<dbReference type="EMBL" id="LR796655">
    <property type="protein sequence ID" value="CAB4157847.1"/>
    <property type="molecule type" value="Genomic_DNA"/>
</dbReference>
<gene>
    <name evidence="1" type="ORF">UFOVP678_51</name>
</gene>